<evidence type="ECO:0000313" key="4">
    <source>
        <dbReference type="Proteomes" id="UP000199647"/>
    </source>
</evidence>
<gene>
    <name evidence="3" type="ORF">SAMN05216548_1017</name>
</gene>
<proteinExistence type="predicted"/>
<evidence type="ECO:0000313" key="3">
    <source>
        <dbReference type="EMBL" id="SEP58297.1"/>
    </source>
</evidence>
<dbReference type="EMBL" id="FOFG01000001">
    <property type="protein sequence ID" value="SEP58297.1"/>
    <property type="molecule type" value="Genomic_DNA"/>
</dbReference>
<keyword evidence="4" id="KW-1185">Reference proteome</keyword>
<dbReference type="STRING" id="1855383.SAMN05216548_1017"/>
<feature type="region of interest" description="Disordered" evidence="1">
    <location>
        <begin position="23"/>
        <end position="95"/>
    </location>
</feature>
<protein>
    <submittedName>
        <fullName evidence="3">Uncharacterized protein</fullName>
    </submittedName>
</protein>
<keyword evidence="2" id="KW-0732">Signal</keyword>
<dbReference type="Proteomes" id="UP000199647">
    <property type="component" value="Unassembled WGS sequence"/>
</dbReference>
<feature type="chain" id="PRO_5011611407" evidence="2">
    <location>
        <begin position="26"/>
        <end position="95"/>
    </location>
</feature>
<evidence type="ECO:0000256" key="1">
    <source>
        <dbReference type="SAM" id="MobiDB-lite"/>
    </source>
</evidence>
<dbReference type="RefSeq" id="WP_092494553.1">
    <property type="nucleotide sequence ID" value="NZ_FOFG01000001.1"/>
</dbReference>
<feature type="compositionally biased region" description="Polar residues" evidence="1">
    <location>
        <begin position="26"/>
        <end position="53"/>
    </location>
</feature>
<feature type="signal peptide" evidence="2">
    <location>
        <begin position="1"/>
        <end position="25"/>
    </location>
</feature>
<name>A0A1H8Z204_9HYPH</name>
<sequence length="95" mass="8596">MTLRLLKATTVAAALLAGTTVGAFAQSNPNGSTSSEDCAASSTNCPTGSPTTGEHNDSSLTGTASGQGSGSTGESGTGTGTGGNGGGTAGGNGGG</sequence>
<organism evidence="3 4">
    <name type="scientific">Faunimonas pinastri</name>
    <dbReference type="NCBI Taxonomy" id="1855383"/>
    <lineage>
        <taxon>Bacteria</taxon>
        <taxon>Pseudomonadati</taxon>
        <taxon>Pseudomonadota</taxon>
        <taxon>Alphaproteobacteria</taxon>
        <taxon>Hyphomicrobiales</taxon>
        <taxon>Afifellaceae</taxon>
        <taxon>Faunimonas</taxon>
    </lineage>
</organism>
<feature type="compositionally biased region" description="Gly residues" evidence="1">
    <location>
        <begin position="65"/>
        <end position="95"/>
    </location>
</feature>
<reference evidence="3 4" key="1">
    <citation type="submission" date="2016-10" db="EMBL/GenBank/DDBJ databases">
        <authorList>
            <person name="de Groot N.N."/>
        </authorList>
    </citation>
    <scope>NUCLEOTIDE SEQUENCE [LARGE SCALE GENOMIC DNA]</scope>
    <source>
        <strain evidence="3 4">A52C2</strain>
    </source>
</reference>
<evidence type="ECO:0000256" key="2">
    <source>
        <dbReference type="SAM" id="SignalP"/>
    </source>
</evidence>
<dbReference type="AlphaFoldDB" id="A0A1H8Z204"/>
<accession>A0A1H8Z204</accession>